<dbReference type="SUPFAM" id="SSF55424">
    <property type="entry name" value="FAD/NAD-linked reductases, dimerisation (C-terminal) domain"/>
    <property type="match status" value="1"/>
</dbReference>
<gene>
    <name evidence="7" type="ORF">HED35_14660</name>
</gene>
<accession>A0A7X6DBG7</accession>
<dbReference type="CDD" id="cd00158">
    <property type="entry name" value="RHOD"/>
    <property type="match status" value="1"/>
</dbReference>
<dbReference type="InterPro" id="IPR050260">
    <property type="entry name" value="FAD-bd_OxRdtase"/>
</dbReference>
<dbReference type="RefSeq" id="WP_167808297.1">
    <property type="nucleotide sequence ID" value="NZ_JAAVMB010000027.1"/>
</dbReference>
<evidence type="ECO:0000256" key="3">
    <source>
        <dbReference type="ARBA" id="ARBA00022630"/>
    </source>
</evidence>
<dbReference type="InterPro" id="IPR004099">
    <property type="entry name" value="Pyr_nucl-diS_OxRdtase_dimer"/>
</dbReference>
<evidence type="ECO:0000256" key="2">
    <source>
        <dbReference type="ARBA" id="ARBA00009130"/>
    </source>
</evidence>
<comment type="similarity">
    <text evidence="2">Belongs to the class-III pyridine nucleotide-disulfide oxidoreductase family.</text>
</comment>
<reference evidence="7 8" key="1">
    <citation type="submission" date="2020-03" db="EMBL/GenBank/DDBJ databases">
        <title>Bacterial samples isolated from urine from healthy bovine heifers (Gyr breed).</title>
        <authorList>
            <person name="Giannattasio-Ferraz S."/>
            <person name="Maskeri L."/>
            <person name="Penido A."/>
            <person name="Barbosa-Stancioli E.F."/>
            <person name="Putonti C."/>
        </authorList>
    </citation>
    <scope>NUCLEOTIDE SEQUENCE [LARGE SCALE GENOMIC DNA]</scope>
    <source>
        <strain evidence="7 8">UFMG-H7</strain>
    </source>
</reference>
<evidence type="ECO:0000256" key="4">
    <source>
        <dbReference type="ARBA" id="ARBA00022827"/>
    </source>
</evidence>
<dbReference type="InterPro" id="IPR001763">
    <property type="entry name" value="Rhodanese-like_dom"/>
</dbReference>
<dbReference type="SUPFAM" id="SSF52821">
    <property type="entry name" value="Rhodanese/Cell cycle control phosphatase"/>
    <property type="match status" value="1"/>
</dbReference>
<dbReference type="Pfam" id="PF02852">
    <property type="entry name" value="Pyr_redox_dim"/>
    <property type="match status" value="1"/>
</dbReference>
<dbReference type="Pfam" id="PF07992">
    <property type="entry name" value="Pyr_redox_2"/>
    <property type="match status" value="1"/>
</dbReference>
<dbReference type="Pfam" id="PF00581">
    <property type="entry name" value="Rhodanese"/>
    <property type="match status" value="1"/>
</dbReference>
<dbReference type="PROSITE" id="PS50206">
    <property type="entry name" value="RHODANESE_3"/>
    <property type="match status" value="1"/>
</dbReference>
<dbReference type="InterPro" id="IPR016156">
    <property type="entry name" value="FAD/NAD-linked_Rdtase_dimer_sf"/>
</dbReference>
<dbReference type="Proteomes" id="UP000521358">
    <property type="component" value="Unassembled WGS sequence"/>
</dbReference>
<name>A0A7X6DBG7_9ENTE</name>
<dbReference type="Gene3D" id="3.50.50.60">
    <property type="entry name" value="FAD/NAD(P)-binding domain"/>
    <property type="match status" value="2"/>
</dbReference>
<dbReference type="GO" id="GO:0016491">
    <property type="term" value="F:oxidoreductase activity"/>
    <property type="evidence" value="ECO:0007669"/>
    <property type="project" value="InterPro"/>
</dbReference>
<dbReference type="PRINTS" id="PR00368">
    <property type="entry name" value="FADPNR"/>
</dbReference>
<keyword evidence="5" id="KW-0558">Oxidation</keyword>
<proteinExistence type="inferred from homology"/>
<dbReference type="AlphaFoldDB" id="A0A7X6DBG7"/>
<dbReference type="InterPro" id="IPR023753">
    <property type="entry name" value="FAD/NAD-binding_dom"/>
</dbReference>
<evidence type="ECO:0000313" key="7">
    <source>
        <dbReference type="EMBL" id="NKC69316.1"/>
    </source>
</evidence>
<dbReference type="InterPro" id="IPR036188">
    <property type="entry name" value="FAD/NAD-bd_sf"/>
</dbReference>
<comment type="cofactor">
    <cofactor evidence="1">
        <name>FAD</name>
        <dbReference type="ChEBI" id="CHEBI:57692"/>
    </cofactor>
</comment>
<organism evidence="7 8">
    <name type="scientific">Vagococcus fluvialis</name>
    <dbReference type="NCBI Taxonomy" id="2738"/>
    <lineage>
        <taxon>Bacteria</taxon>
        <taxon>Bacillati</taxon>
        <taxon>Bacillota</taxon>
        <taxon>Bacilli</taxon>
        <taxon>Lactobacillales</taxon>
        <taxon>Enterococcaceae</taxon>
        <taxon>Vagococcus</taxon>
    </lineage>
</organism>
<dbReference type="PANTHER" id="PTHR43429">
    <property type="entry name" value="PYRIDINE NUCLEOTIDE-DISULFIDE OXIDOREDUCTASE DOMAIN-CONTAINING"/>
    <property type="match status" value="1"/>
</dbReference>
<evidence type="ECO:0000259" key="6">
    <source>
        <dbReference type="PROSITE" id="PS50206"/>
    </source>
</evidence>
<dbReference type="SMART" id="SM00450">
    <property type="entry name" value="RHOD"/>
    <property type="match status" value="1"/>
</dbReference>
<dbReference type="EMBL" id="JAAVMB010000027">
    <property type="protein sequence ID" value="NKC69316.1"/>
    <property type="molecule type" value="Genomic_DNA"/>
</dbReference>
<keyword evidence="3" id="KW-0285">Flavoprotein</keyword>
<keyword evidence="4" id="KW-0274">FAD</keyword>
<evidence type="ECO:0000313" key="8">
    <source>
        <dbReference type="Proteomes" id="UP000521358"/>
    </source>
</evidence>
<evidence type="ECO:0000256" key="5">
    <source>
        <dbReference type="ARBA" id="ARBA00023097"/>
    </source>
</evidence>
<comment type="caution">
    <text evidence="7">The sequence shown here is derived from an EMBL/GenBank/DDBJ whole genome shotgun (WGS) entry which is preliminary data.</text>
</comment>
<sequence length="567" mass="62216">MSKRVLVVGGVAGGASTAARVRRLDEFAEIVMFEKGPFVSFSNCALPFHLSGIVEEADNLVLMTPEVFHKQYNITAKVNHEVIEIKPDKKQVVVKNTVTGELTEETYDELMLSPGANPILPSSIKGIGSDHVFTVRNVPDIDGIHRYINDHNIKDVAVVGAGFIGIEVAENLREAGKNVTIIEASNQVMAPFDHDMAQILHKEIIDNGVDLVLSDGVKEIFGDHVVLASGRKVVAKAVIMAIGVTPEVELAKQAGLEIGVTGGIKVNHHYQTSAPHVYAVGDAIEVTHFITQKPTRLTLAGPAQRQARAAADHMYGRTYRNTGVIGSSVIQCFNMNAASTGLNEKDCQKEGIAYQTAYVIPKDKVGLMPNARPLFFKLIFADPSGQLLGAQAMGEGNVDKRIDIIASVIMKHGNLEDLKELELSYSPLFGTAKDVVNMAALVGLNVLNGEYKQVPVTEIRELQESGAFIIDAREAWEFEEGHIKGAINIPFSEFRNRLDEIPKDEPVYVHCLSSQRSYNMVKALNMRGFDNAYNLMGSFLGLSMYEYFTDKTEGREPIVTNYRFDLL</sequence>
<dbReference type="InterPro" id="IPR036873">
    <property type="entry name" value="Rhodanese-like_dom_sf"/>
</dbReference>
<protein>
    <submittedName>
        <fullName evidence="7">FAD-dependent oxidoreductase</fullName>
    </submittedName>
</protein>
<evidence type="ECO:0000256" key="1">
    <source>
        <dbReference type="ARBA" id="ARBA00001974"/>
    </source>
</evidence>
<dbReference type="SUPFAM" id="SSF51905">
    <property type="entry name" value="FAD/NAD(P)-binding domain"/>
    <property type="match status" value="1"/>
</dbReference>
<feature type="domain" description="Rhodanese" evidence="6">
    <location>
        <begin position="463"/>
        <end position="547"/>
    </location>
</feature>
<dbReference type="PRINTS" id="PR00411">
    <property type="entry name" value="PNDRDTASEI"/>
</dbReference>
<dbReference type="Gene3D" id="3.40.250.10">
    <property type="entry name" value="Rhodanese-like domain"/>
    <property type="match status" value="1"/>
</dbReference>